<keyword evidence="15" id="KW-0131">Cell cycle</keyword>
<keyword evidence="8" id="KW-0132">Cell division</keyword>
<dbReference type="GO" id="GO:1990023">
    <property type="term" value="C:mitotic spindle midzone"/>
    <property type="evidence" value="ECO:0007669"/>
    <property type="project" value="TreeGrafter"/>
</dbReference>
<dbReference type="VEuPathDB" id="FungiDB:EYZ11_005928"/>
<comment type="caution">
    <text evidence="18">The sequence shown here is derived from an EMBL/GenBank/DDBJ whole genome shotgun (WGS) entry which is preliminary data.</text>
</comment>
<evidence type="ECO:0000256" key="1">
    <source>
        <dbReference type="ARBA" id="ARBA00004123"/>
    </source>
</evidence>
<dbReference type="PANTHER" id="PTHR28036:SF1">
    <property type="entry name" value="DASH COMPLEX SUBUNIT DAD2"/>
    <property type="match status" value="1"/>
</dbReference>
<protein>
    <recommendedName>
        <fullName evidence="5">DASH complex subunit DAD2</fullName>
    </recommendedName>
    <alternativeName>
        <fullName evidence="17">Outer kinetochore protein DAD2</fullName>
    </alternativeName>
</protein>
<reference evidence="18 19" key="1">
    <citation type="submission" date="2019-03" db="EMBL/GenBank/DDBJ databases">
        <title>The genome sequence of a newly discovered highly antifungal drug resistant Aspergillus species, Aspergillus tanneri NIH 1004.</title>
        <authorList>
            <person name="Mounaud S."/>
            <person name="Singh I."/>
            <person name="Joardar V."/>
            <person name="Pakala S."/>
            <person name="Pakala S."/>
            <person name="Venepally P."/>
            <person name="Hoover J."/>
            <person name="Nierman W."/>
            <person name="Chung J."/>
            <person name="Losada L."/>
        </authorList>
    </citation>
    <scope>NUCLEOTIDE SEQUENCE [LARGE SCALE GENOMIC DNA]</scope>
    <source>
        <strain evidence="18 19">NIH1004</strain>
    </source>
</reference>
<evidence type="ECO:0000256" key="14">
    <source>
        <dbReference type="ARBA" id="ARBA00023242"/>
    </source>
</evidence>
<evidence type="ECO:0000256" key="16">
    <source>
        <dbReference type="ARBA" id="ARBA00023328"/>
    </source>
</evidence>
<comment type="similarity">
    <text evidence="4">Belongs to the DASH complex DAD2 family.</text>
</comment>
<dbReference type="GO" id="GO:0005874">
    <property type="term" value="C:microtubule"/>
    <property type="evidence" value="ECO:0007669"/>
    <property type="project" value="UniProtKB-KW"/>
</dbReference>
<name>A0A4S3JHB9_9EURO</name>
<dbReference type="InterPro" id="IPR013963">
    <property type="entry name" value="DASH_Dad2"/>
</dbReference>
<evidence type="ECO:0000256" key="6">
    <source>
        <dbReference type="ARBA" id="ARBA00022454"/>
    </source>
</evidence>
<dbReference type="GO" id="GO:0008608">
    <property type="term" value="P:attachment of spindle microtubules to kinetochore"/>
    <property type="evidence" value="ECO:0007669"/>
    <property type="project" value="TreeGrafter"/>
</dbReference>
<dbReference type="GO" id="GO:0042729">
    <property type="term" value="C:DASH complex"/>
    <property type="evidence" value="ECO:0007669"/>
    <property type="project" value="InterPro"/>
</dbReference>
<dbReference type="Pfam" id="PF08654">
    <property type="entry name" value="DASH_Dad2"/>
    <property type="match status" value="1"/>
</dbReference>
<evidence type="ECO:0000256" key="7">
    <source>
        <dbReference type="ARBA" id="ARBA00022490"/>
    </source>
</evidence>
<keyword evidence="14" id="KW-0539">Nucleus</keyword>
<evidence type="ECO:0000256" key="9">
    <source>
        <dbReference type="ARBA" id="ARBA00022701"/>
    </source>
</evidence>
<evidence type="ECO:0000256" key="4">
    <source>
        <dbReference type="ARBA" id="ARBA00005501"/>
    </source>
</evidence>
<comment type="subcellular location">
    <subcellularLocation>
        <location evidence="3">Chromosome</location>
        <location evidence="3">Centromere</location>
        <location evidence="3">Kinetochore</location>
    </subcellularLocation>
    <subcellularLocation>
        <location evidence="2">Cytoplasm</location>
        <location evidence="2">Cytoskeleton</location>
        <location evidence="2">Spindle</location>
    </subcellularLocation>
    <subcellularLocation>
        <location evidence="1">Nucleus</location>
    </subcellularLocation>
</comment>
<keyword evidence="12" id="KW-0995">Kinetochore</keyword>
<evidence type="ECO:0000256" key="13">
    <source>
        <dbReference type="ARBA" id="ARBA00023212"/>
    </source>
</evidence>
<dbReference type="GO" id="GO:0044732">
    <property type="term" value="C:mitotic spindle pole body"/>
    <property type="evidence" value="ECO:0007669"/>
    <property type="project" value="TreeGrafter"/>
</dbReference>
<keyword evidence="10" id="KW-0498">Mitosis</keyword>
<keyword evidence="13" id="KW-0206">Cytoskeleton</keyword>
<dbReference type="GO" id="GO:0000278">
    <property type="term" value="P:mitotic cell cycle"/>
    <property type="evidence" value="ECO:0007669"/>
    <property type="project" value="InterPro"/>
</dbReference>
<keyword evidence="11" id="KW-0159">Chromosome partition</keyword>
<dbReference type="GO" id="GO:0051301">
    <property type="term" value="P:cell division"/>
    <property type="evidence" value="ECO:0007669"/>
    <property type="project" value="UniProtKB-KW"/>
</dbReference>
<gene>
    <name evidence="18" type="ORF">EYZ11_005928</name>
</gene>
<keyword evidence="9" id="KW-0493">Microtubule</keyword>
<evidence type="ECO:0000313" key="18">
    <source>
        <dbReference type="EMBL" id="THC94605.1"/>
    </source>
</evidence>
<dbReference type="AlphaFoldDB" id="A0A4S3JHB9"/>
<evidence type="ECO:0000256" key="8">
    <source>
        <dbReference type="ARBA" id="ARBA00022618"/>
    </source>
</evidence>
<proteinExistence type="inferred from homology"/>
<evidence type="ECO:0000256" key="12">
    <source>
        <dbReference type="ARBA" id="ARBA00022838"/>
    </source>
</evidence>
<evidence type="ECO:0000256" key="2">
    <source>
        <dbReference type="ARBA" id="ARBA00004186"/>
    </source>
</evidence>
<dbReference type="PANTHER" id="PTHR28036">
    <property type="entry name" value="DASH COMPLEX SUBUNIT DAD2"/>
    <property type="match status" value="1"/>
</dbReference>
<accession>A0A4S3JHB9</accession>
<organism evidence="18 19">
    <name type="scientific">Aspergillus tanneri</name>
    <dbReference type="NCBI Taxonomy" id="1220188"/>
    <lineage>
        <taxon>Eukaryota</taxon>
        <taxon>Fungi</taxon>
        <taxon>Dikarya</taxon>
        <taxon>Ascomycota</taxon>
        <taxon>Pezizomycotina</taxon>
        <taxon>Eurotiomycetes</taxon>
        <taxon>Eurotiomycetidae</taxon>
        <taxon>Eurotiales</taxon>
        <taxon>Aspergillaceae</taxon>
        <taxon>Aspergillus</taxon>
        <taxon>Aspergillus subgen. Circumdati</taxon>
    </lineage>
</organism>
<evidence type="ECO:0000256" key="11">
    <source>
        <dbReference type="ARBA" id="ARBA00022829"/>
    </source>
</evidence>
<evidence type="ECO:0000256" key="15">
    <source>
        <dbReference type="ARBA" id="ARBA00023306"/>
    </source>
</evidence>
<evidence type="ECO:0000256" key="5">
    <source>
        <dbReference type="ARBA" id="ARBA00020260"/>
    </source>
</evidence>
<evidence type="ECO:0000256" key="17">
    <source>
        <dbReference type="ARBA" id="ARBA00030568"/>
    </source>
</evidence>
<evidence type="ECO:0000313" key="19">
    <source>
        <dbReference type="Proteomes" id="UP000308092"/>
    </source>
</evidence>
<keyword evidence="19" id="KW-1185">Reference proteome</keyword>
<dbReference type="EMBL" id="SOSA01000199">
    <property type="protein sequence ID" value="THC94605.1"/>
    <property type="molecule type" value="Genomic_DNA"/>
</dbReference>
<evidence type="ECO:0000256" key="3">
    <source>
        <dbReference type="ARBA" id="ARBA00004629"/>
    </source>
</evidence>
<dbReference type="Proteomes" id="UP000308092">
    <property type="component" value="Unassembled WGS sequence"/>
</dbReference>
<sequence length="90" mass="9666">MSHTLAIQMQGLEDKLVTLRDGTEAIACVLANWDSVLQAISMASAKAAGIQKTLDEGPNTGLQDGMLTMPSTLVRIPADIKSKLRHNVYT</sequence>
<evidence type="ECO:0000256" key="10">
    <source>
        <dbReference type="ARBA" id="ARBA00022776"/>
    </source>
</evidence>
<keyword evidence="7" id="KW-0963">Cytoplasm</keyword>
<keyword evidence="6" id="KW-0158">Chromosome</keyword>
<keyword evidence="16" id="KW-0137">Centromere</keyword>
<dbReference type="STRING" id="1220188.A0A4S3JHB9"/>